<evidence type="ECO:0000256" key="2">
    <source>
        <dbReference type="SAM" id="SignalP"/>
    </source>
</evidence>
<evidence type="ECO:0000256" key="1">
    <source>
        <dbReference type="SAM" id="MobiDB-lite"/>
    </source>
</evidence>
<feature type="chain" id="PRO_5043463852" description="S-protein homolog" evidence="2">
    <location>
        <begin position="22"/>
        <end position="197"/>
    </location>
</feature>
<accession>A0AAW1XUV3</accession>
<evidence type="ECO:0008006" key="5">
    <source>
        <dbReference type="Google" id="ProtNLM"/>
    </source>
</evidence>
<sequence>MRTSIFNGTIFLLAISTLVLARCIVSMEPPDRDFLFGARIQNELSGNQNLKVHCKPNYYIHFIDRLIGKGDYYTVLIPVSVFSRWPMGKGELWCKLSWGSTKAKHGGVYKFFWKEEQDKLAGFSSSRAALPPPFPPSPVTNSAPPPSTNLQFQPIPSAPKPAIMLPSPFSASLSSPNPQLRTPTSSVKLLCPKFQHA</sequence>
<keyword evidence="4" id="KW-1185">Reference proteome</keyword>
<feature type="region of interest" description="Disordered" evidence="1">
    <location>
        <begin position="134"/>
        <end position="163"/>
    </location>
</feature>
<dbReference type="EMBL" id="JBEDUW010000003">
    <property type="protein sequence ID" value="KAK9940046.1"/>
    <property type="molecule type" value="Genomic_DNA"/>
</dbReference>
<keyword evidence="2" id="KW-0732">Signal</keyword>
<feature type="compositionally biased region" description="Pro residues" evidence="1">
    <location>
        <begin position="134"/>
        <end position="147"/>
    </location>
</feature>
<organism evidence="3 4">
    <name type="scientific">Rubus argutus</name>
    <name type="common">Southern blackberry</name>
    <dbReference type="NCBI Taxonomy" id="59490"/>
    <lineage>
        <taxon>Eukaryota</taxon>
        <taxon>Viridiplantae</taxon>
        <taxon>Streptophyta</taxon>
        <taxon>Embryophyta</taxon>
        <taxon>Tracheophyta</taxon>
        <taxon>Spermatophyta</taxon>
        <taxon>Magnoliopsida</taxon>
        <taxon>eudicotyledons</taxon>
        <taxon>Gunneridae</taxon>
        <taxon>Pentapetalae</taxon>
        <taxon>rosids</taxon>
        <taxon>fabids</taxon>
        <taxon>Rosales</taxon>
        <taxon>Rosaceae</taxon>
        <taxon>Rosoideae</taxon>
        <taxon>Rosoideae incertae sedis</taxon>
        <taxon>Rubus</taxon>
    </lineage>
</organism>
<protein>
    <recommendedName>
        <fullName evidence="5">S-protein homolog</fullName>
    </recommendedName>
</protein>
<proteinExistence type="predicted"/>
<dbReference type="AlphaFoldDB" id="A0AAW1XUV3"/>
<evidence type="ECO:0000313" key="3">
    <source>
        <dbReference type="EMBL" id="KAK9940046.1"/>
    </source>
</evidence>
<comment type="caution">
    <text evidence="3">The sequence shown here is derived from an EMBL/GenBank/DDBJ whole genome shotgun (WGS) entry which is preliminary data.</text>
</comment>
<dbReference type="Proteomes" id="UP001457282">
    <property type="component" value="Unassembled WGS sequence"/>
</dbReference>
<feature type="signal peptide" evidence="2">
    <location>
        <begin position="1"/>
        <end position="21"/>
    </location>
</feature>
<name>A0AAW1XUV3_RUBAR</name>
<evidence type="ECO:0000313" key="4">
    <source>
        <dbReference type="Proteomes" id="UP001457282"/>
    </source>
</evidence>
<gene>
    <name evidence="3" type="ORF">M0R45_016721</name>
</gene>
<reference evidence="3 4" key="1">
    <citation type="journal article" date="2023" name="G3 (Bethesda)">
        <title>A chromosome-length genome assembly and annotation of blackberry (Rubus argutus, cv. 'Hillquist').</title>
        <authorList>
            <person name="Bruna T."/>
            <person name="Aryal R."/>
            <person name="Dudchenko O."/>
            <person name="Sargent D.J."/>
            <person name="Mead D."/>
            <person name="Buti M."/>
            <person name="Cavallini A."/>
            <person name="Hytonen T."/>
            <person name="Andres J."/>
            <person name="Pham M."/>
            <person name="Weisz D."/>
            <person name="Mascagni F."/>
            <person name="Usai G."/>
            <person name="Natali L."/>
            <person name="Bassil N."/>
            <person name="Fernandez G.E."/>
            <person name="Lomsadze A."/>
            <person name="Armour M."/>
            <person name="Olukolu B."/>
            <person name="Poorten T."/>
            <person name="Britton C."/>
            <person name="Davik J."/>
            <person name="Ashrafi H."/>
            <person name="Aiden E.L."/>
            <person name="Borodovsky M."/>
            <person name="Worthington M."/>
        </authorList>
    </citation>
    <scope>NUCLEOTIDE SEQUENCE [LARGE SCALE GENOMIC DNA]</scope>
    <source>
        <strain evidence="3">PI 553951</strain>
    </source>
</reference>